<name>A0A9D1KMN1_9ACTN</name>
<accession>A0A9D1KMN1</accession>
<evidence type="ECO:0000313" key="3">
    <source>
        <dbReference type="Proteomes" id="UP000886842"/>
    </source>
</evidence>
<dbReference type="SUPFAM" id="SSF52833">
    <property type="entry name" value="Thioredoxin-like"/>
    <property type="match status" value="1"/>
</dbReference>
<protein>
    <submittedName>
        <fullName evidence="2">Thioredoxin family protein</fullName>
    </submittedName>
</protein>
<feature type="domain" description="Thioredoxin" evidence="1">
    <location>
        <begin position="1"/>
        <end position="105"/>
    </location>
</feature>
<reference evidence="2" key="2">
    <citation type="journal article" date="2021" name="PeerJ">
        <title>Extensive microbial diversity within the chicken gut microbiome revealed by metagenomics and culture.</title>
        <authorList>
            <person name="Gilroy R."/>
            <person name="Ravi A."/>
            <person name="Getino M."/>
            <person name="Pursley I."/>
            <person name="Horton D.L."/>
            <person name="Alikhan N.F."/>
            <person name="Baker D."/>
            <person name="Gharbi K."/>
            <person name="Hall N."/>
            <person name="Watson M."/>
            <person name="Adriaenssens E.M."/>
            <person name="Foster-Nyarko E."/>
            <person name="Jarju S."/>
            <person name="Secka A."/>
            <person name="Antonio M."/>
            <person name="Oren A."/>
            <person name="Chaudhuri R.R."/>
            <person name="La Ragione R."/>
            <person name="Hildebrand F."/>
            <person name="Pallen M.J."/>
        </authorList>
    </citation>
    <scope>NUCLEOTIDE SEQUENCE</scope>
    <source>
        <strain evidence="2">ChiGjej1B1-24693</strain>
    </source>
</reference>
<reference evidence="2" key="1">
    <citation type="submission" date="2020-10" db="EMBL/GenBank/DDBJ databases">
        <authorList>
            <person name="Gilroy R."/>
        </authorList>
    </citation>
    <scope>NUCLEOTIDE SEQUENCE</scope>
    <source>
        <strain evidence="2">ChiGjej1B1-24693</strain>
    </source>
</reference>
<organism evidence="2 3">
    <name type="scientific">Candidatus Avipropionibacterium avicola</name>
    <dbReference type="NCBI Taxonomy" id="2840701"/>
    <lineage>
        <taxon>Bacteria</taxon>
        <taxon>Bacillati</taxon>
        <taxon>Actinomycetota</taxon>
        <taxon>Actinomycetes</taxon>
        <taxon>Propionibacteriales</taxon>
        <taxon>Propionibacteriaceae</taxon>
        <taxon>Propionibacteriaceae incertae sedis</taxon>
        <taxon>Candidatus Avipropionibacterium</taxon>
    </lineage>
</organism>
<evidence type="ECO:0000313" key="2">
    <source>
        <dbReference type="EMBL" id="HIT75840.1"/>
    </source>
</evidence>
<dbReference type="Pfam" id="PF00085">
    <property type="entry name" value="Thioredoxin"/>
    <property type="match status" value="1"/>
</dbReference>
<sequence>MAQRALTRDSLESTLATEGIVVLDFGARWCRPCHLFSAVIDRAAERHRDVVFASVDTDAEQELAAAFGVTSLPTVVVFRDGVMVFSGAGSLTGRGLTELIASVRDLDMAAVRERMAAGGKIPTEEGITASDGT</sequence>
<dbReference type="CDD" id="cd02947">
    <property type="entry name" value="TRX_family"/>
    <property type="match status" value="1"/>
</dbReference>
<evidence type="ECO:0000259" key="1">
    <source>
        <dbReference type="PROSITE" id="PS51352"/>
    </source>
</evidence>
<proteinExistence type="predicted"/>
<dbReference type="Proteomes" id="UP000886842">
    <property type="component" value="Unassembled WGS sequence"/>
</dbReference>
<dbReference type="PANTHER" id="PTHR43601:SF3">
    <property type="entry name" value="THIOREDOXIN, MITOCHONDRIAL"/>
    <property type="match status" value="1"/>
</dbReference>
<gene>
    <name evidence="2" type="ORF">IAA98_09660</name>
</gene>
<dbReference type="Gene3D" id="3.40.30.10">
    <property type="entry name" value="Glutaredoxin"/>
    <property type="match status" value="1"/>
</dbReference>
<dbReference type="PROSITE" id="PS51352">
    <property type="entry name" value="THIOREDOXIN_2"/>
    <property type="match status" value="1"/>
</dbReference>
<dbReference type="EMBL" id="DVLP01000286">
    <property type="protein sequence ID" value="HIT75840.1"/>
    <property type="molecule type" value="Genomic_DNA"/>
</dbReference>
<dbReference type="InterPro" id="IPR013766">
    <property type="entry name" value="Thioredoxin_domain"/>
</dbReference>
<dbReference type="PANTHER" id="PTHR43601">
    <property type="entry name" value="THIOREDOXIN, MITOCHONDRIAL"/>
    <property type="match status" value="1"/>
</dbReference>
<dbReference type="AlphaFoldDB" id="A0A9D1KMN1"/>
<dbReference type="InterPro" id="IPR036249">
    <property type="entry name" value="Thioredoxin-like_sf"/>
</dbReference>
<dbReference type="GO" id="GO:0045454">
    <property type="term" value="P:cell redox homeostasis"/>
    <property type="evidence" value="ECO:0007669"/>
    <property type="project" value="TreeGrafter"/>
</dbReference>
<comment type="caution">
    <text evidence="2">The sequence shown here is derived from an EMBL/GenBank/DDBJ whole genome shotgun (WGS) entry which is preliminary data.</text>
</comment>